<dbReference type="STRING" id="1925591.BI308_02780"/>
<proteinExistence type="predicted"/>
<name>A0A1L9QWC9_9CYAN</name>
<dbReference type="EMBL" id="MLAW01000003">
    <property type="protein sequence ID" value="OJJ27001.1"/>
    <property type="molecule type" value="Genomic_DNA"/>
</dbReference>
<gene>
    <name evidence="1" type="ORF">BI308_02780</name>
</gene>
<dbReference type="AlphaFoldDB" id="A0A1L9QWC9"/>
<organism evidence="1 2">
    <name type="scientific">Roseofilum reptotaenium AO1-A</name>
    <dbReference type="NCBI Taxonomy" id="1925591"/>
    <lineage>
        <taxon>Bacteria</taxon>
        <taxon>Bacillati</taxon>
        <taxon>Cyanobacteriota</taxon>
        <taxon>Cyanophyceae</taxon>
        <taxon>Desertifilales</taxon>
        <taxon>Desertifilaceae</taxon>
        <taxon>Roseofilum</taxon>
    </lineage>
</organism>
<keyword evidence="2" id="KW-1185">Reference proteome</keyword>
<reference evidence="1" key="1">
    <citation type="submission" date="2016-10" db="EMBL/GenBank/DDBJ databases">
        <title>CRISPR-Cas defence system in Roseofilum reptotaenium: evidence of a bacteriophage-cyanobacterium arms race in the coral black band disease.</title>
        <authorList>
            <person name="Buerger P."/>
            <person name="Wood-Charlson E.M."/>
            <person name="Weynberg K.D."/>
            <person name="Willis B."/>
            <person name="Van Oppen M.J."/>
        </authorList>
    </citation>
    <scope>NUCLEOTIDE SEQUENCE [LARGE SCALE GENOMIC DNA]</scope>
    <source>
        <strain evidence="1">AO1-A</strain>
    </source>
</reference>
<sequence>MTHLNLTLPESINNFVCQQSTKEGYSNANDYILSLITQAQKQAEQRYLEQLLLEGLNSGTPIEVTDEWWEEKRSQLVDKINNLS</sequence>
<comment type="caution">
    <text evidence="1">The sequence shown here is derived from an EMBL/GenBank/DDBJ whole genome shotgun (WGS) entry which is preliminary data.</text>
</comment>
<dbReference type="Proteomes" id="UP000183940">
    <property type="component" value="Unassembled WGS sequence"/>
</dbReference>
<protein>
    <submittedName>
        <fullName evidence="1">Addiction module antitoxin</fullName>
    </submittedName>
</protein>
<evidence type="ECO:0000313" key="1">
    <source>
        <dbReference type="EMBL" id="OJJ27001.1"/>
    </source>
</evidence>
<accession>A0A1L9QWC9</accession>
<evidence type="ECO:0000313" key="2">
    <source>
        <dbReference type="Proteomes" id="UP000183940"/>
    </source>
</evidence>